<dbReference type="EMBL" id="JAJATZ010000005">
    <property type="protein sequence ID" value="MCB5199850.1"/>
    <property type="molecule type" value="Genomic_DNA"/>
</dbReference>
<feature type="domain" description="VOC" evidence="1">
    <location>
        <begin position="10"/>
        <end position="136"/>
    </location>
</feature>
<dbReference type="Proteomes" id="UP001138961">
    <property type="component" value="Unassembled WGS sequence"/>
</dbReference>
<protein>
    <submittedName>
        <fullName evidence="2">VOC family protein</fullName>
    </submittedName>
</protein>
<evidence type="ECO:0000259" key="1">
    <source>
        <dbReference type="PROSITE" id="PS51819"/>
    </source>
</evidence>
<evidence type="ECO:0000313" key="3">
    <source>
        <dbReference type="Proteomes" id="UP001138961"/>
    </source>
</evidence>
<dbReference type="RefSeq" id="WP_226748511.1">
    <property type="nucleotide sequence ID" value="NZ_JAJATZ010000005.1"/>
</dbReference>
<comment type="caution">
    <text evidence="2">The sequence shown here is derived from an EMBL/GenBank/DDBJ whole genome shotgun (WGS) entry which is preliminary data.</text>
</comment>
<accession>A0ABS8BVV3</accession>
<dbReference type="PROSITE" id="PS51819">
    <property type="entry name" value="VOC"/>
    <property type="match status" value="1"/>
</dbReference>
<reference evidence="2" key="1">
    <citation type="submission" date="2021-10" db="EMBL/GenBank/DDBJ databases">
        <title>Loktanella gaetbuli sp. nov., isolated from a tidal flat.</title>
        <authorList>
            <person name="Park S."/>
            <person name="Yoon J.-H."/>
        </authorList>
    </citation>
    <scope>NUCLEOTIDE SEQUENCE</scope>
    <source>
        <strain evidence="2">TSTF-M6</strain>
    </source>
</reference>
<name>A0ABS8BVV3_9RHOB</name>
<dbReference type="Gene3D" id="3.10.180.10">
    <property type="entry name" value="2,3-Dihydroxybiphenyl 1,2-Dioxygenase, domain 1"/>
    <property type="match status" value="1"/>
</dbReference>
<evidence type="ECO:0000313" key="2">
    <source>
        <dbReference type="EMBL" id="MCB5199850.1"/>
    </source>
</evidence>
<dbReference type="InterPro" id="IPR004360">
    <property type="entry name" value="Glyas_Fos-R_dOase_dom"/>
</dbReference>
<dbReference type="SUPFAM" id="SSF54593">
    <property type="entry name" value="Glyoxalase/Bleomycin resistance protein/Dihydroxybiphenyl dioxygenase"/>
    <property type="match status" value="1"/>
</dbReference>
<gene>
    <name evidence="2" type="ORF">LGQ03_11440</name>
</gene>
<dbReference type="Pfam" id="PF00903">
    <property type="entry name" value="Glyoxalase"/>
    <property type="match status" value="1"/>
</dbReference>
<organism evidence="2 3">
    <name type="scientific">Loktanella gaetbuli</name>
    <dbReference type="NCBI Taxonomy" id="2881335"/>
    <lineage>
        <taxon>Bacteria</taxon>
        <taxon>Pseudomonadati</taxon>
        <taxon>Pseudomonadota</taxon>
        <taxon>Alphaproteobacteria</taxon>
        <taxon>Rhodobacterales</taxon>
        <taxon>Roseobacteraceae</taxon>
        <taxon>Loktanella</taxon>
    </lineage>
</organism>
<proteinExistence type="predicted"/>
<keyword evidence="3" id="KW-1185">Reference proteome</keyword>
<dbReference type="InterPro" id="IPR037523">
    <property type="entry name" value="VOC_core"/>
</dbReference>
<dbReference type="InterPro" id="IPR029068">
    <property type="entry name" value="Glyas_Bleomycin-R_OHBP_Dase"/>
</dbReference>
<sequence>MTDRPFHPRALGEIAIRCRDYTAMRDFYGRILGLTPITGGVRGGYRDGITFYQLGESHAGHVAVLALFADERPVTTGAGSALHHLALALPWDEQVAARDWLLAAGHPAEFTDFDWAGWRGLFTRDPDGNTVELVAASPDWHITAD</sequence>